<accession>A0A829YIK2</accession>
<evidence type="ECO:0000256" key="2">
    <source>
        <dbReference type="ARBA" id="ARBA00009810"/>
    </source>
</evidence>
<feature type="domain" description="TonB-dependent receptor-like beta-barrel" evidence="17">
    <location>
        <begin position="266"/>
        <end position="731"/>
    </location>
</feature>
<dbReference type="Pfam" id="PF07715">
    <property type="entry name" value="Plug"/>
    <property type="match status" value="1"/>
</dbReference>
<protein>
    <submittedName>
        <fullName evidence="19">Catecholate siderophore receptor Fiu</fullName>
    </submittedName>
</protein>
<evidence type="ECO:0000256" key="5">
    <source>
        <dbReference type="ARBA" id="ARBA00022496"/>
    </source>
</evidence>
<dbReference type="Proteomes" id="UP000445000">
    <property type="component" value="Unassembled WGS sequence"/>
</dbReference>
<keyword evidence="6 14" id="KW-0812">Transmembrane</keyword>
<evidence type="ECO:0000256" key="4">
    <source>
        <dbReference type="ARBA" id="ARBA00022452"/>
    </source>
</evidence>
<name>A0A829YIK2_9GAMM</name>
<gene>
    <name evidence="19" type="ORF">GCM10011487_50600</name>
</gene>
<dbReference type="InterPro" id="IPR010105">
    <property type="entry name" value="TonB_sidphr_rcpt"/>
</dbReference>
<dbReference type="Gene3D" id="2.40.170.20">
    <property type="entry name" value="TonB-dependent receptor, beta-barrel domain"/>
    <property type="match status" value="1"/>
</dbReference>
<dbReference type="AlphaFoldDB" id="A0A829YIK2"/>
<evidence type="ECO:0000256" key="7">
    <source>
        <dbReference type="ARBA" id="ARBA00022729"/>
    </source>
</evidence>
<sequence>MRDSIPGTRGSALAAAIFTVLQASALHAAEDPPQSMRKISVEGTEEAAKVDEVSSPKFTQPLLDTPQTIAVISGKVLQQQQSTTLSQALRNTPGVTFLLGENGNTATGDSIFMRGFDTQGSIFIDGIRDLGTISRDTFNTEQVEVAKGPSGPDNGRGAASGYINLATKVPLADNFSRSTVSYGTADNSRITGDLNQYFAGAGAALRLNAMVQDGGVDGRDHVERNSWAIAPSLALGLDSDTRAYFYLLHTKQDNRPDGGIPTIGLDGFFNAAFAPGGANSGLRPGKVDRDNFYGALSDFDDVEGTMFTARIEHDFNDNLRLRNTSRYGKSEQSYLLTGVNAITATDPDPDAWTVSRSRQAKFQENTVLTNQTNLTATFQTGALEHSLTSGLEFIYEKQFNPTYIGQGTMAPAGSAANANLANLYNPNPRDPITGRDLERNGVYTKGDTTTVGAYLFDTISFAERWEVTGGIRLDDYTTQFESATLSTATTHPTLPVGTLVPTDLESSDTLFAYKVGVLYKPRENGSVYLSYATSQQPPGGNNFTLSTATTGNNAVNNPNVDPQKSSNVELGAKWDLNDGAFAVTGAIFRSENENDLVQNDPTDPSAIQQLGKKRVQGIELGVVGRVTDAWELSAGIAKLDTEVLEGTAAQNGAQINWSPELTFTSWTTYQLPFGLTIGGGVRYVDTVFRSISNNITGTTNTPEAPDYWVVDAMLSYVIGEHLTVQLNGYNLADELYVASLNNGGSRYSPGAPRSALLSFSVDF</sequence>
<keyword evidence="7 16" id="KW-0732">Signal</keyword>
<keyword evidence="13 14" id="KW-0998">Cell outer membrane</keyword>
<evidence type="ECO:0000256" key="11">
    <source>
        <dbReference type="ARBA" id="ARBA00023136"/>
    </source>
</evidence>
<keyword evidence="11 14" id="KW-0472">Membrane</keyword>
<keyword evidence="20" id="KW-1185">Reference proteome</keyword>
<dbReference type="PANTHER" id="PTHR32552:SF89">
    <property type="entry name" value="CATECHOLATE SIDEROPHORE RECEPTOR FIU"/>
    <property type="match status" value="1"/>
</dbReference>
<keyword evidence="4 14" id="KW-1134">Transmembrane beta strand</keyword>
<dbReference type="EMBL" id="BLJN01000005">
    <property type="protein sequence ID" value="GFE83060.1"/>
    <property type="molecule type" value="Genomic_DNA"/>
</dbReference>
<evidence type="ECO:0000259" key="18">
    <source>
        <dbReference type="Pfam" id="PF07715"/>
    </source>
</evidence>
<proteinExistence type="inferred from homology"/>
<evidence type="ECO:0000256" key="1">
    <source>
        <dbReference type="ARBA" id="ARBA00004571"/>
    </source>
</evidence>
<evidence type="ECO:0000256" key="16">
    <source>
        <dbReference type="SAM" id="SignalP"/>
    </source>
</evidence>
<evidence type="ECO:0000256" key="10">
    <source>
        <dbReference type="ARBA" id="ARBA00023077"/>
    </source>
</evidence>
<evidence type="ECO:0000313" key="19">
    <source>
        <dbReference type="EMBL" id="GFE83060.1"/>
    </source>
</evidence>
<dbReference type="Gene3D" id="2.170.130.10">
    <property type="entry name" value="TonB-dependent receptor, plug domain"/>
    <property type="match status" value="1"/>
</dbReference>
<keyword evidence="12 19" id="KW-0675">Receptor</keyword>
<dbReference type="NCBIfam" id="TIGR01783">
    <property type="entry name" value="TonB-siderophor"/>
    <property type="match status" value="1"/>
</dbReference>
<evidence type="ECO:0000256" key="14">
    <source>
        <dbReference type="PROSITE-ProRule" id="PRU01360"/>
    </source>
</evidence>
<dbReference type="Pfam" id="PF00593">
    <property type="entry name" value="TonB_dep_Rec_b-barrel"/>
    <property type="match status" value="1"/>
</dbReference>
<evidence type="ECO:0000256" key="15">
    <source>
        <dbReference type="RuleBase" id="RU003357"/>
    </source>
</evidence>
<dbReference type="InterPro" id="IPR012910">
    <property type="entry name" value="Plug_dom"/>
</dbReference>
<evidence type="ECO:0000256" key="13">
    <source>
        <dbReference type="ARBA" id="ARBA00023237"/>
    </source>
</evidence>
<feature type="chain" id="PRO_5032280878" evidence="16">
    <location>
        <begin position="29"/>
        <end position="763"/>
    </location>
</feature>
<evidence type="ECO:0000256" key="9">
    <source>
        <dbReference type="ARBA" id="ARBA00023065"/>
    </source>
</evidence>
<dbReference type="GO" id="GO:0038023">
    <property type="term" value="F:signaling receptor activity"/>
    <property type="evidence" value="ECO:0007669"/>
    <property type="project" value="InterPro"/>
</dbReference>
<dbReference type="GO" id="GO:0015891">
    <property type="term" value="P:siderophore transport"/>
    <property type="evidence" value="ECO:0007669"/>
    <property type="project" value="InterPro"/>
</dbReference>
<dbReference type="RefSeq" id="WP_161814674.1">
    <property type="nucleotide sequence ID" value="NZ_BLJN01000005.1"/>
</dbReference>
<evidence type="ECO:0000313" key="20">
    <source>
        <dbReference type="Proteomes" id="UP000445000"/>
    </source>
</evidence>
<keyword evidence="9" id="KW-0406">Ion transport</keyword>
<evidence type="ECO:0000256" key="12">
    <source>
        <dbReference type="ARBA" id="ARBA00023170"/>
    </source>
</evidence>
<evidence type="ECO:0000256" key="6">
    <source>
        <dbReference type="ARBA" id="ARBA00022692"/>
    </source>
</evidence>
<dbReference type="PROSITE" id="PS52016">
    <property type="entry name" value="TONB_DEPENDENT_REC_3"/>
    <property type="match status" value="1"/>
</dbReference>
<comment type="subcellular location">
    <subcellularLocation>
        <location evidence="1 14">Cell outer membrane</location>
        <topology evidence="1 14">Multi-pass membrane protein</topology>
    </subcellularLocation>
</comment>
<keyword evidence="8" id="KW-0408">Iron</keyword>
<feature type="domain" description="TonB-dependent receptor plug" evidence="18">
    <location>
        <begin position="62"/>
        <end position="161"/>
    </location>
</feature>
<dbReference type="GO" id="GO:0009279">
    <property type="term" value="C:cell outer membrane"/>
    <property type="evidence" value="ECO:0007669"/>
    <property type="project" value="UniProtKB-SubCell"/>
</dbReference>
<dbReference type="SUPFAM" id="SSF56935">
    <property type="entry name" value="Porins"/>
    <property type="match status" value="1"/>
</dbReference>
<comment type="caution">
    <text evidence="19">The sequence shown here is derived from an EMBL/GenBank/DDBJ whole genome shotgun (WGS) entry which is preliminary data.</text>
</comment>
<reference evidence="20" key="1">
    <citation type="submission" date="2020-01" db="EMBL/GenBank/DDBJ databases">
        <title>'Steroidobacter agaridevorans' sp. nov., agar-degrading bacteria isolated from rhizosphere soils.</title>
        <authorList>
            <person name="Ikenaga M."/>
            <person name="Kataoka M."/>
            <person name="Murouchi A."/>
            <person name="Katsuragi S."/>
            <person name="Sakai M."/>
        </authorList>
    </citation>
    <scope>NUCLEOTIDE SEQUENCE [LARGE SCALE GENOMIC DNA]</scope>
    <source>
        <strain evidence="20">YU21-B</strain>
    </source>
</reference>
<dbReference type="InterPro" id="IPR000531">
    <property type="entry name" value="Beta-barrel_TonB"/>
</dbReference>
<dbReference type="InterPro" id="IPR037066">
    <property type="entry name" value="Plug_dom_sf"/>
</dbReference>
<dbReference type="PANTHER" id="PTHR32552">
    <property type="entry name" value="FERRICHROME IRON RECEPTOR-RELATED"/>
    <property type="match status" value="1"/>
</dbReference>
<evidence type="ECO:0000259" key="17">
    <source>
        <dbReference type="Pfam" id="PF00593"/>
    </source>
</evidence>
<keyword evidence="5" id="KW-0410">Iron transport</keyword>
<organism evidence="19 20">
    <name type="scientific">Steroidobacter agaridevorans</name>
    <dbReference type="NCBI Taxonomy" id="2695856"/>
    <lineage>
        <taxon>Bacteria</taxon>
        <taxon>Pseudomonadati</taxon>
        <taxon>Pseudomonadota</taxon>
        <taxon>Gammaproteobacteria</taxon>
        <taxon>Steroidobacterales</taxon>
        <taxon>Steroidobacteraceae</taxon>
        <taxon>Steroidobacter</taxon>
    </lineage>
</organism>
<evidence type="ECO:0000256" key="3">
    <source>
        <dbReference type="ARBA" id="ARBA00022448"/>
    </source>
</evidence>
<evidence type="ECO:0000256" key="8">
    <source>
        <dbReference type="ARBA" id="ARBA00023004"/>
    </source>
</evidence>
<dbReference type="CDD" id="cd01347">
    <property type="entry name" value="ligand_gated_channel"/>
    <property type="match status" value="1"/>
</dbReference>
<feature type="signal peptide" evidence="16">
    <location>
        <begin position="1"/>
        <end position="28"/>
    </location>
</feature>
<dbReference type="InterPro" id="IPR039426">
    <property type="entry name" value="TonB-dep_rcpt-like"/>
</dbReference>
<keyword evidence="3 14" id="KW-0813">Transport</keyword>
<keyword evidence="10 15" id="KW-0798">TonB box</keyword>
<dbReference type="NCBIfam" id="NF007349">
    <property type="entry name" value="PRK09840.1"/>
    <property type="match status" value="1"/>
</dbReference>
<dbReference type="GO" id="GO:0015344">
    <property type="term" value="F:siderophore uptake transmembrane transporter activity"/>
    <property type="evidence" value="ECO:0007669"/>
    <property type="project" value="TreeGrafter"/>
</dbReference>
<comment type="similarity">
    <text evidence="2 14 15">Belongs to the TonB-dependent receptor family.</text>
</comment>
<dbReference type="InterPro" id="IPR036942">
    <property type="entry name" value="Beta-barrel_TonB_sf"/>
</dbReference>